<dbReference type="Pfam" id="PF03754">
    <property type="entry name" value="At2g31720-like"/>
    <property type="match status" value="1"/>
</dbReference>
<reference evidence="7" key="1">
    <citation type="submission" date="2023-03" db="EMBL/GenBank/DDBJ databases">
        <authorList>
            <person name="Julca I."/>
        </authorList>
    </citation>
    <scope>NUCLEOTIDE SEQUENCE</scope>
</reference>
<evidence type="ECO:0000256" key="3">
    <source>
        <dbReference type="ARBA" id="ARBA00023125"/>
    </source>
</evidence>
<comment type="subcellular location">
    <subcellularLocation>
        <location evidence="1">Nucleus</location>
    </subcellularLocation>
</comment>
<dbReference type="EMBL" id="OX459122">
    <property type="protein sequence ID" value="CAI9107989.1"/>
    <property type="molecule type" value="Genomic_DNA"/>
</dbReference>
<organism evidence="7 8">
    <name type="scientific">Oldenlandia corymbosa var. corymbosa</name>
    <dbReference type="NCBI Taxonomy" id="529605"/>
    <lineage>
        <taxon>Eukaryota</taxon>
        <taxon>Viridiplantae</taxon>
        <taxon>Streptophyta</taxon>
        <taxon>Embryophyta</taxon>
        <taxon>Tracheophyta</taxon>
        <taxon>Spermatophyta</taxon>
        <taxon>Magnoliopsida</taxon>
        <taxon>eudicotyledons</taxon>
        <taxon>Gunneridae</taxon>
        <taxon>Pentapetalae</taxon>
        <taxon>asterids</taxon>
        <taxon>lamiids</taxon>
        <taxon>Gentianales</taxon>
        <taxon>Rubiaceae</taxon>
        <taxon>Rubioideae</taxon>
        <taxon>Spermacoceae</taxon>
        <taxon>Hedyotis-Oldenlandia complex</taxon>
        <taxon>Oldenlandia</taxon>
    </lineage>
</organism>
<keyword evidence="5" id="KW-0539">Nucleus</keyword>
<dbReference type="PANTHER" id="PTHR31541">
    <property type="entry name" value="B3 DOMAIN PLANT PROTEIN-RELATED"/>
    <property type="match status" value="1"/>
</dbReference>
<keyword evidence="4" id="KW-0804">Transcription</keyword>
<dbReference type="SUPFAM" id="SSF101936">
    <property type="entry name" value="DNA-binding pseudobarrel domain"/>
    <property type="match status" value="1"/>
</dbReference>
<accession>A0AAV1DJF3</accession>
<evidence type="ECO:0000256" key="6">
    <source>
        <dbReference type="SAM" id="MobiDB-lite"/>
    </source>
</evidence>
<keyword evidence="2" id="KW-0805">Transcription regulation</keyword>
<evidence type="ECO:0000313" key="7">
    <source>
        <dbReference type="EMBL" id="CAI9107989.1"/>
    </source>
</evidence>
<evidence type="ECO:0000256" key="1">
    <source>
        <dbReference type="ARBA" id="ARBA00004123"/>
    </source>
</evidence>
<dbReference type="AlphaFoldDB" id="A0AAV1DJF3"/>
<dbReference type="GO" id="GO:0003677">
    <property type="term" value="F:DNA binding"/>
    <property type="evidence" value="ECO:0007669"/>
    <property type="project" value="UniProtKB-KW"/>
</dbReference>
<keyword evidence="8" id="KW-1185">Reference proteome</keyword>
<evidence type="ECO:0000256" key="5">
    <source>
        <dbReference type="ARBA" id="ARBA00023242"/>
    </source>
</evidence>
<evidence type="ECO:0000313" key="8">
    <source>
        <dbReference type="Proteomes" id="UP001161247"/>
    </source>
</evidence>
<protein>
    <submittedName>
        <fullName evidence="7">OLC1v1007487C1</fullName>
    </submittedName>
</protein>
<sequence>MLVNQASSADQNIVSSKKRDGQEIGRHLSIKVTTRSSARNRKKIPKIIHGKSTDRTGDNPPLPERFMTKIRQLGYTGNPELVIQKKLFKSDVNKVLQRFSIPGKQVENKDFLTNEERKKLNNKKLNWSIKSILIDNSLTLWDISLKKWAMSKSGQCALISKWNPVVDANELTAGIQVQLWSFRMNGQLYFVLVKLE</sequence>
<feature type="region of interest" description="Disordered" evidence="6">
    <location>
        <begin position="1"/>
        <end position="27"/>
    </location>
</feature>
<dbReference type="Gene3D" id="2.40.330.10">
    <property type="entry name" value="DNA-binding pseudobarrel domain"/>
    <property type="match status" value="1"/>
</dbReference>
<evidence type="ECO:0000256" key="4">
    <source>
        <dbReference type="ARBA" id="ARBA00023163"/>
    </source>
</evidence>
<gene>
    <name evidence="7" type="ORF">OLC1_LOCUS16169</name>
</gene>
<keyword evidence="3" id="KW-0238">DNA-binding</keyword>
<dbReference type="GO" id="GO:0005634">
    <property type="term" value="C:nucleus"/>
    <property type="evidence" value="ECO:0007669"/>
    <property type="project" value="UniProtKB-SubCell"/>
</dbReference>
<proteinExistence type="predicted"/>
<dbReference type="InterPro" id="IPR005508">
    <property type="entry name" value="At2g31720-like"/>
</dbReference>
<evidence type="ECO:0000256" key="2">
    <source>
        <dbReference type="ARBA" id="ARBA00023015"/>
    </source>
</evidence>
<feature type="compositionally biased region" description="Basic and acidic residues" evidence="6">
    <location>
        <begin position="17"/>
        <end position="26"/>
    </location>
</feature>
<name>A0AAV1DJF3_OLDCO</name>
<dbReference type="PANTHER" id="PTHR31541:SF25">
    <property type="entry name" value="GAMMA-GLIADIN B"/>
    <property type="match status" value="1"/>
</dbReference>
<dbReference type="InterPro" id="IPR015300">
    <property type="entry name" value="DNA-bd_pseudobarrel_sf"/>
</dbReference>
<feature type="compositionally biased region" description="Polar residues" evidence="6">
    <location>
        <begin position="1"/>
        <end position="15"/>
    </location>
</feature>
<dbReference type="Proteomes" id="UP001161247">
    <property type="component" value="Chromosome 5"/>
</dbReference>